<reference evidence="3" key="3">
    <citation type="submission" date="2025-09" db="UniProtKB">
        <authorList>
            <consortium name="Ensembl"/>
        </authorList>
    </citation>
    <scope>IDENTIFICATION</scope>
</reference>
<keyword evidence="1" id="KW-0472">Membrane</keyword>
<dbReference type="Pfam" id="PF13895">
    <property type="entry name" value="Ig_2"/>
    <property type="match status" value="1"/>
</dbReference>
<reference evidence="3" key="2">
    <citation type="submission" date="2025-08" db="UniProtKB">
        <authorList>
            <consortium name="Ensembl"/>
        </authorList>
    </citation>
    <scope>IDENTIFICATION</scope>
</reference>
<dbReference type="Proteomes" id="UP000265040">
    <property type="component" value="Chromosome 8"/>
</dbReference>
<evidence type="ECO:0000313" key="3">
    <source>
        <dbReference type="Ensembl" id="ENSATEP00000030542.3"/>
    </source>
</evidence>
<accession>A0A3Q1J6W4</accession>
<dbReference type="AlphaFoldDB" id="A0A3Q1J6W4"/>
<sequence>MWLFILSGFITWTGKPVFRRARGYSAVYSESQWPTPSVSNCIQLISFTLVLSLLLFSRYRCVAAIFILGNAEDVPCPIQMTPPAIVVKFGDAFSVNCTSLASKTEGIGWESSAGGTVTLNFTRSFQAKQTDEGICLSVLLLSTEMMDSVSLSLPSDTGPMVEGKKYRMQCDVANVAPASHLTVYWHKGNSIIHTETFNESSITPVSKLSIYELTAHRDDDGAQIWCEAKLNFLQSGLDLRSMQTRSHKMTVLYTPTFSQPANVTVEITAQSQLILNCTARGNPVPVYNWQFPHTTTQTAENQIENQPTFKPSFPLPGTYICTATNSQGTRDKYFTVIQDTGNRTTFVAIVAVFAILGVLLAAAGLFFVTPNGTFSFNRCSYQPTSSGPV</sequence>
<feature type="domain" description="Ig-like" evidence="2">
    <location>
        <begin position="147"/>
        <end position="228"/>
    </location>
</feature>
<keyword evidence="1" id="KW-0812">Transmembrane</keyword>
<dbReference type="PANTHER" id="PTHR13771:SF9">
    <property type="entry name" value="INTERCELLULAR ADHESION MOLECULE 5"/>
    <property type="match status" value="1"/>
</dbReference>
<dbReference type="InParanoid" id="A0A3Q1J6W4"/>
<dbReference type="GO" id="GO:0007155">
    <property type="term" value="P:cell adhesion"/>
    <property type="evidence" value="ECO:0007669"/>
    <property type="project" value="InterPro"/>
</dbReference>
<dbReference type="Gene3D" id="2.60.40.10">
    <property type="entry name" value="Immunoglobulins"/>
    <property type="match status" value="3"/>
</dbReference>
<dbReference type="PROSITE" id="PS50835">
    <property type="entry name" value="IG_LIKE"/>
    <property type="match status" value="2"/>
</dbReference>
<organism evidence="3 4">
    <name type="scientific">Anabas testudineus</name>
    <name type="common">Climbing perch</name>
    <name type="synonym">Anthias testudineus</name>
    <dbReference type="NCBI Taxonomy" id="64144"/>
    <lineage>
        <taxon>Eukaryota</taxon>
        <taxon>Metazoa</taxon>
        <taxon>Chordata</taxon>
        <taxon>Craniata</taxon>
        <taxon>Vertebrata</taxon>
        <taxon>Euteleostomi</taxon>
        <taxon>Actinopterygii</taxon>
        <taxon>Neopterygii</taxon>
        <taxon>Teleostei</taxon>
        <taxon>Neoteleostei</taxon>
        <taxon>Acanthomorphata</taxon>
        <taxon>Anabantaria</taxon>
        <taxon>Anabantiformes</taxon>
        <taxon>Anabantoidei</taxon>
        <taxon>Anabantidae</taxon>
        <taxon>Anabas</taxon>
    </lineage>
</organism>
<dbReference type="GO" id="GO:0005178">
    <property type="term" value="F:integrin binding"/>
    <property type="evidence" value="ECO:0007669"/>
    <property type="project" value="InterPro"/>
</dbReference>
<dbReference type="Ensembl" id="ENSATET00000031003.3">
    <property type="protein sequence ID" value="ENSATEP00000030542.3"/>
    <property type="gene ID" value="ENSATEG00000021100.3"/>
</dbReference>
<dbReference type="GeneTree" id="ENSGT00940000159005"/>
<reference evidence="3" key="1">
    <citation type="submission" date="2021-04" db="EMBL/GenBank/DDBJ databases">
        <authorList>
            <consortium name="Wellcome Sanger Institute Data Sharing"/>
        </authorList>
    </citation>
    <scope>NUCLEOTIDE SEQUENCE [LARGE SCALE GENOMIC DNA]</scope>
</reference>
<name>A0A3Q1J6W4_ANATE</name>
<dbReference type="STRING" id="64144.ENSATEP00000030542"/>
<feature type="transmembrane region" description="Helical" evidence="1">
    <location>
        <begin position="346"/>
        <end position="368"/>
    </location>
</feature>
<evidence type="ECO:0000259" key="2">
    <source>
        <dbReference type="PROSITE" id="PS50835"/>
    </source>
</evidence>
<dbReference type="InterPro" id="IPR047012">
    <property type="entry name" value="ICAM_VCAM"/>
</dbReference>
<keyword evidence="4" id="KW-1185">Reference proteome</keyword>
<dbReference type="InterPro" id="IPR007110">
    <property type="entry name" value="Ig-like_dom"/>
</dbReference>
<dbReference type="SUPFAM" id="SSF48726">
    <property type="entry name" value="Immunoglobulin"/>
    <property type="match status" value="2"/>
</dbReference>
<protein>
    <recommendedName>
        <fullName evidence="2">Ig-like domain-containing protein</fullName>
    </recommendedName>
</protein>
<feature type="domain" description="Ig-like" evidence="2">
    <location>
        <begin position="255"/>
        <end position="335"/>
    </location>
</feature>
<evidence type="ECO:0000256" key="1">
    <source>
        <dbReference type="SAM" id="Phobius"/>
    </source>
</evidence>
<dbReference type="PANTHER" id="PTHR13771">
    <property type="entry name" value="INTERCELLULAR ADHESION MOLECULE"/>
    <property type="match status" value="1"/>
</dbReference>
<dbReference type="InterPro" id="IPR036179">
    <property type="entry name" value="Ig-like_dom_sf"/>
</dbReference>
<dbReference type="InterPro" id="IPR013783">
    <property type="entry name" value="Ig-like_fold"/>
</dbReference>
<proteinExistence type="predicted"/>
<keyword evidence="1" id="KW-1133">Transmembrane helix</keyword>
<evidence type="ECO:0000313" key="4">
    <source>
        <dbReference type="Proteomes" id="UP000265040"/>
    </source>
</evidence>